<accession>A0A6P1D7B9</accession>
<dbReference type="AlphaFoldDB" id="A0A6P1D7B9"/>
<dbReference type="EMBL" id="JAAGUZ010000021">
    <property type="protein sequence ID" value="NEW44733.1"/>
    <property type="molecule type" value="Genomic_DNA"/>
</dbReference>
<dbReference type="Proteomes" id="UP000468928">
    <property type="component" value="Unassembled WGS sequence"/>
</dbReference>
<evidence type="ECO:0000313" key="1">
    <source>
        <dbReference type="EMBL" id="NEW44733.1"/>
    </source>
</evidence>
<gene>
    <name evidence="1" type="ORF">GV789_09755</name>
</gene>
<evidence type="ECO:0000313" key="2">
    <source>
        <dbReference type="Proteomes" id="UP000468928"/>
    </source>
</evidence>
<comment type="caution">
    <text evidence="1">The sequence shown here is derived from an EMBL/GenBank/DDBJ whole genome shotgun (WGS) entry which is preliminary data.</text>
</comment>
<reference evidence="1 2" key="1">
    <citation type="submission" date="2020-01" db="EMBL/GenBank/DDBJ databases">
        <title>Genetics and antimicrobial susceptibilities of Nocardia species isolated from the soil; a comparison with species isolated from humans.</title>
        <authorList>
            <person name="Carrasco G."/>
            <person name="Monzon S."/>
            <person name="Sansegundo M."/>
            <person name="Garcia E."/>
            <person name="Garrido N."/>
            <person name="Medina M.J."/>
            <person name="Villalon P."/>
            <person name="Ramirez-Arocha A.C."/>
            <person name="Jimenez P."/>
            <person name="Cuesta I."/>
            <person name="Valdezate S."/>
        </authorList>
    </citation>
    <scope>NUCLEOTIDE SEQUENCE [LARGE SCALE GENOMIC DNA]</scope>
    <source>
        <strain evidence="1 2">CNM20110639</strain>
    </source>
</reference>
<sequence length="68" mass="7635">MPHDTANTPVAILQRWQGSGAIWRVTTRRADSVTVTFYPCTDGEEIDQLTSSDPELLEFLAHRDSSED</sequence>
<proteinExistence type="predicted"/>
<dbReference type="RefSeq" id="WP_163824246.1">
    <property type="nucleotide sequence ID" value="NZ_JAAGUY010000008.1"/>
</dbReference>
<name>A0A6P1D7B9_9NOCA</name>
<organism evidence="1 2">
    <name type="scientific">Nocardia cyriacigeorgica</name>
    <dbReference type="NCBI Taxonomy" id="135487"/>
    <lineage>
        <taxon>Bacteria</taxon>
        <taxon>Bacillati</taxon>
        <taxon>Actinomycetota</taxon>
        <taxon>Actinomycetes</taxon>
        <taxon>Mycobacteriales</taxon>
        <taxon>Nocardiaceae</taxon>
        <taxon>Nocardia</taxon>
    </lineage>
</organism>
<protein>
    <submittedName>
        <fullName evidence="1">Uncharacterized protein</fullName>
    </submittedName>
</protein>